<dbReference type="Proteomes" id="UP001212123">
    <property type="component" value="Unassembled WGS sequence"/>
</dbReference>
<sequence>MTAITLQIPKSLKFTDDKFVEIVAANKDLRLELSSQGELSIMSPTGG</sequence>
<evidence type="ECO:0000313" key="1">
    <source>
        <dbReference type="EMBL" id="MDB9487000.1"/>
    </source>
</evidence>
<keyword evidence="1" id="KW-0378">Hydrolase</keyword>
<proteinExistence type="predicted"/>
<protein>
    <submittedName>
        <fullName evidence="1">Uma2 family endonuclease</fullName>
    </submittedName>
</protein>
<keyword evidence="2" id="KW-1185">Reference proteome</keyword>
<feature type="non-terminal residue" evidence="1">
    <location>
        <position position="47"/>
    </location>
</feature>
<accession>A0ABT5A500</accession>
<dbReference type="GO" id="GO:0004519">
    <property type="term" value="F:endonuclease activity"/>
    <property type="evidence" value="ECO:0007669"/>
    <property type="project" value="UniProtKB-KW"/>
</dbReference>
<dbReference type="EMBL" id="JAQMTU010000063">
    <property type="protein sequence ID" value="MDB9487000.1"/>
    <property type="molecule type" value="Genomic_DNA"/>
</dbReference>
<comment type="caution">
    <text evidence="1">The sequence shown here is derived from an EMBL/GenBank/DDBJ whole genome shotgun (WGS) entry which is preliminary data.</text>
</comment>
<dbReference type="GO" id="GO:0016787">
    <property type="term" value="F:hydrolase activity"/>
    <property type="evidence" value="ECO:0007669"/>
    <property type="project" value="UniProtKB-KW"/>
</dbReference>
<organism evidence="1 2">
    <name type="scientific">Dolichospermum circinale CS-537/01</name>
    <dbReference type="NCBI Taxonomy" id="3021739"/>
    <lineage>
        <taxon>Bacteria</taxon>
        <taxon>Bacillati</taxon>
        <taxon>Cyanobacteriota</taxon>
        <taxon>Cyanophyceae</taxon>
        <taxon>Nostocales</taxon>
        <taxon>Aphanizomenonaceae</taxon>
        <taxon>Dolichospermum</taxon>
        <taxon>Dolichospermum circinale</taxon>
    </lineage>
</organism>
<gene>
    <name evidence="1" type="ORF">PN492_10665</name>
</gene>
<reference evidence="1 2" key="1">
    <citation type="submission" date="2023-01" db="EMBL/GenBank/DDBJ databases">
        <title>Genomes from the Australian National Cyanobacteria Reference Collection.</title>
        <authorList>
            <person name="Willis A."/>
            <person name="Lee E.M.F."/>
        </authorList>
    </citation>
    <scope>NUCLEOTIDE SEQUENCE [LARGE SCALE GENOMIC DNA]</scope>
    <source>
        <strain evidence="1 2">CS-537/01</strain>
    </source>
</reference>
<evidence type="ECO:0000313" key="2">
    <source>
        <dbReference type="Proteomes" id="UP001212123"/>
    </source>
</evidence>
<keyword evidence="1" id="KW-0540">Nuclease</keyword>
<keyword evidence="1" id="KW-0255">Endonuclease</keyword>
<name>A0ABT5A500_9CYAN</name>